<dbReference type="CDD" id="cd00118">
    <property type="entry name" value="LysM"/>
    <property type="match status" value="1"/>
</dbReference>
<dbReference type="Pfam" id="PF01476">
    <property type="entry name" value="LysM"/>
    <property type="match status" value="1"/>
</dbReference>
<gene>
    <name evidence="4" type="ORF">E1O70_12930</name>
</gene>
<name>A0A4Y8R1F5_9MICO</name>
<evidence type="ECO:0000313" key="4">
    <source>
        <dbReference type="EMBL" id="TFF08540.1"/>
    </source>
</evidence>
<dbReference type="InterPro" id="IPR036779">
    <property type="entry name" value="LysM_dom_sf"/>
</dbReference>
<feature type="transmembrane region" description="Helical" evidence="2">
    <location>
        <begin position="104"/>
        <end position="124"/>
    </location>
</feature>
<feature type="domain" description="LysM" evidence="3">
    <location>
        <begin position="337"/>
        <end position="394"/>
    </location>
</feature>
<keyword evidence="2" id="KW-0812">Transmembrane</keyword>
<dbReference type="EMBL" id="SOZH01000007">
    <property type="protein sequence ID" value="TFF08540.1"/>
    <property type="molecule type" value="Genomic_DNA"/>
</dbReference>
<protein>
    <recommendedName>
        <fullName evidence="3">LysM domain-containing protein</fullName>
    </recommendedName>
</protein>
<dbReference type="GeneID" id="95685396"/>
<organism evidence="4 5">
    <name type="scientific">Cellulosimicrobium funkei</name>
    <dbReference type="NCBI Taxonomy" id="264251"/>
    <lineage>
        <taxon>Bacteria</taxon>
        <taxon>Bacillati</taxon>
        <taxon>Actinomycetota</taxon>
        <taxon>Actinomycetes</taxon>
        <taxon>Micrococcales</taxon>
        <taxon>Promicromonosporaceae</taxon>
        <taxon>Cellulosimicrobium</taxon>
    </lineage>
</organism>
<keyword evidence="2" id="KW-0472">Membrane</keyword>
<comment type="caution">
    <text evidence="4">The sequence shown here is derived from an EMBL/GenBank/DDBJ whole genome shotgun (WGS) entry which is preliminary data.</text>
</comment>
<accession>A0A4Y8R1F5</accession>
<feature type="compositionally biased region" description="Low complexity" evidence="1">
    <location>
        <begin position="258"/>
        <end position="277"/>
    </location>
</feature>
<evidence type="ECO:0000256" key="1">
    <source>
        <dbReference type="SAM" id="MobiDB-lite"/>
    </source>
</evidence>
<feature type="compositionally biased region" description="Low complexity" evidence="1">
    <location>
        <begin position="202"/>
        <end position="219"/>
    </location>
</feature>
<proteinExistence type="predicted"/>
<sequence length="397" mass="37686">MDRGTAASRRAGGLLALLALVLALGGATTVLSLRALHLVAALPTHRVESWVELAAVSVGALAALWVALSALVALACVAAGAAGRSWTTGERLLRRAAPAVVRHAARAAVGATVGAGLLVAGGAAHAAAPADDPGVVAVDLGWRPSGAVAGDEGTASGNGASERAASTSRATPGGSSATADGSTAASDGPSGTAADAAPGQPAPVTSVPPSSVPASSVPAPSVPPSSVPASSVPAPSVPPSGVPGDAGTSQDPHRSHGATSAATDAPPSTSTESAGAGDAAGSGGKHAAGAGVVGQGAEASGAAGPTVAAEGTSSDAARQRDAALAVTRDVPGPETAPEVVVVRGDSLWSIAARHLPAGSTDAQVAEAVERWYATNAHVVGADPDLVRPGQVLVAPSA</sequence>
<feature type="compositionally biased region" description="Low complexity" evidence="1">
    <location>
        <begin position="160"/>
        <end position="188"/>
    </location>
</feature>
<feature type="region of interest" description="Disordered" evidence="1">
    <location>
        <begin position="148"/>
        <end position="330"/>
    </location>
</feature>
<keyword evidence="5" id="KW-1185">Reference proteome</keyword>
<dbReference type="InterPro" id="IPR018392">
    <property type="entry name" value="LysM"/>
</dbReference>
<dbReference type="AlphaFoldDB" id="A0A4Y8R1F5"/>
<dbReference type="RefSeq" id="WP_061269160.1">
    <property type="nucleotide sequence ID" value="NZ_SOZH01000007.1"/>
</dbReference>
<reference evidence="4 5" key="1">
    <citation type="submission" date="2019-03" db="EMBL/GenBank/DDBJ databases">
        <title>Cellulosimicrobium funkei JCM14302 Assembly.</title>
        <authorList>
            <person name="Dou T."/>
        </authorList>
    </citation>
    <scope>NUCLEOTIDE SEQUENCE [LARGE SCALE GENOMIC DNA]</scope>
    <source>
        <strain evidence="4 5">JCM 14302</strain>
    </source>
</reference>
<evidence type="ECO:0000313" key="5">
    <source>
        <dbReference type="Proteomes" id="UP000298003"/>
    </source>
</evidence>
<evidence type="ECO:0000259" key="3">
    <source>
        <dbReference type="PROSITE" id="PS51782"/>
    </source>
</evidence>
<dbReference type="PROSITE" id="PS51782">
    <property type="entry name" value="LYSM"/>
    <property type="match status" value="1"/>
</dbReference>
<evidence type="ECO:0000256" key="2">
    <source>
        <dbReference type="SAM" id="Phobius"/>
    </source>
</evidence>
<feature type="transmembrane region" description="Helical" evidence="2">
    <location>
        <begin position="56"/>
        <end position="83"/>
    </location>
</feature>
<feature type="compositionally biased region" description="Gly residues" evidence="1">
    <location>
        <begin position="278"/>
        <end position="294"/>
    </location>
</feature>
<dbReference type="Gene3D" id="3.10.350.10">
    <property type="entry name" value="LysM domain"/>
    <property type="match status" value="1"/>
</dbReference>
<feature type="compositionally biased region" description="Low complexity" evidence="1">
    <location>
        <begin position="295"/>
        <end position="304"/>
    </location>
</feature>
<dbReference type="Proteomes" id="UP000298003">
    <property type="component" value="Unassembled WGS sequence"/>
</dbReference>
<keyword evidence="2" id="KW-1133">Transmembrane helix</keyword>